<sequence>MVKADPKQDYYADLGLPPTAEHEEIKKQFRLLAKQYHPDRNPGHEVEFVAKFQAVQAAHEILSDPSEKTKYDLARARHARTAAPPPPRANDDPYNFRKPARTSTAPFPPPPPPPPAPKPKHRQYPQPQEAAASAGAAKFNPFTRAGNNQTWDRQRFEEAARAEAARGLSGMRAGQQTPEMPPRPPRPHPTAPRPASSEIPSGVNPGFPGMARTASNRRNAYPDEVPHVPRSAYSHVRASRPPTNQTPADHWSAQPQPKTRSSASPLRHTKSSEPAGQPQRPGLFERAQSRYASTAGERTELNPGLSRSSSVRNSPVEPKWEDRDAGPFGARRVNPQPTRHRSASPKVRTAGSTADFSSSESSEDEVIHMASRKKAQPRPPKPRVATDDGFDTQASFKNYTRVVPGEATANSANGYVYPAPGQKQPTRTPFPNVTSPDDIPSDRTPFRYEILRTSPNGPRINGFPAWAVPSSVHITNTDFRSNSSPKPDPVFREANFKHQDWADRLRSTGGSTSPSKKNARPRARTGPSATNSADQDVEMGDATPPSHRGETNGVGVDNLNDLKEAGPFGTSGLNGVDDLKNNLPFESKPAKDVNVDPAPRVKLTADHLPRPPRPVHAPPEDSLTQEAWSEYCKKMRAYMVEWRSFQRTMTEHFRARQDQYESCMHDDWISMRADGPQNDPGPGRGGYGTYMAMLKDDEVCHAWWEQAFENHDTCMRELGRLRNVVKGIDGSDVSSNQSG</sequence>
<gene>
    <name evidence="3" type="ORF">HMPREF1541_10701</name>
</gene>
<reference evidence="3 4" key="1">
    <citation type="submission" date="2013-03" db="EMBL/GenBank/DDBJ databases">
        <title>The Genome Sequence of Phialophora europaea CBS 101466.</title>
        <authorList>
            <consortium name="The Broad Institute Genomics Platform"/>
            <person name="Cuomo C."/>
            <person name="de Hoog S."/>
            <person name="Gorbushina A."/>
            <person name="Walker B."/>
            <person name="Young S.K."/>
            <person name="Zeng Q."/>
            <person name="Gargeya S."/>
            <person name="Fitzgerald M."/>
            <person name="Haas B."/>
            <person name="Abouelleil A."/>
            <person name="Allen A.W."/>
            <person name="Alvarado L."/>
            <person name="Arachchi H.M."/>
            <person name="Berlin A.M."/>
            <person name="Chapman S.B."/>
            <person name="Gainer-Dewar J."/>
            <person name="Goldberg J."/>
            <person name="Griggs A."/>
            <person name="Gujja S."/>
            <person name="Hansen M."/>
            <person name="Howarth C."/>
            <person name="Imamovic A."/>
            <person name="Ireland A."/>
            <person name="Larimer J."/>
            <person name="McCowan C."/>
            <person name="Murphy C."/>
            <person name="Pearson M."/>
            <person name="Poon T.W."/>
            <person name="Priest M."/>
            <person name="Roberts A."/>
            <person name="Saif S."/>
            <person name="Shea T."/>
            <person name="Sisk P."/>
            <person name="Sykes S."/>
            <person name="Wortman J."/>
            <person name="Nusbaum C."/>
            <person name="Birren B."/>
        </authorList>
    </citation>
    <scope>NUCLEOTIDE SEQUENCE [LARGE SCALE GENOMIC DNA]</scope>
    <source>
        <strain evidence="3 4">CBS 101466</strain>
    </source>
</reference>
<feature type="region of interest" description="Disordered" evidence="1">
    <location>
        <begin position="475"/>
        <end position="554"/>
    </location>
</feature>
<keyword evidence="4" id="KW-1185">Reference proteome</keyword>
<dbReference type="InterPro" id="IPR001623">
    <property type="entry name" value="DnaJ_domain"/>
</dbReference>
<organism evidence="3 4">
    <name type="scientific">Cyphellophora europaea (strain CBS 101466)</name>
    <name type="common">Phialophora europaea</name>
    <dbReference type="NCBI Taxonomy" id="1220924"/>
    <lineage>
        <taxon>Eukaryota</taxon>
        <taxon>Fungi</taxon>
        <taxon>Dikarya</taxon>
        <taxon>Ascomycota</taxon>
        <taxon>Pezizomycotina</taxon>
        <taxon>Eurotiomycetes</taxon>
        <taxon>Chaetothyriomycetidae</taxon>
        <taxon>Chaetothyriales</taxon>
        <taxon>Cyphellophoraceae</taxon>
        <taxon>Cyphellophora</taxon>
    </lineage>
</organism>
<feature type="compositionally biased region" description="Basic and acidic residues" evidence="1">
    <location>
        <begin position="61"/>
        <end position="75"/>
    </location>
</feature>
<dbReference type="RefSeq" id="XP_008713593.1">
    <property type="nucleotide sequence ID" value="XM_008715371.1"/>
</dbReference>
<evidence type="ECO:0000259" key="2">
    <source>
        <dbReference type="PROSITE" id="PS50076"/>
    </source>
</evidence>
<feature type="compositionally biased region" description="Polar residues" evidence="1">
    <location>
        <begin position="475"/>
        <end position="485"/>
    </location>
</feature>
<feature type="compositionally biased region" description="Pro residues" evidence="1">
    <location>
        <begin position="106"/>
        <end position="117"/>
    </location>
</feature>
<dbReference type="EMBL" id="KI635846">
    <property type="protein sequence ID" value="ETN44151.1"/>
    <property type="molecule type" value="Genomic_DNA"/>
</dbReference>
<dbReference type="PRINTS" id="PR00625">
    <property type="entry name" value="JDOMAIN"/>
</dbReference>
<proteinExistence type="predicted"/>
<accession>W2S613</accession>
<dbReference type="Proteomes" id="UP000030752">
    <property type="component" value="Unassembled WGS sequence"/>
</dbReference>
<dbReference type="HOGENOM" id="CLU_006836_1_0_1"/>
<dbReference type="InterPro" id="IPR050817">
    <property type="entry name" value="DjlA_DnaK_co-chaperone"/>
</dbReference>
<name>W2S613_CYPE1</name>
<dbReference type="STRING" id="1220924.W2S613"/>
<feature type="compositionally biased region" description="Basic and acidic residues" evidence="1">
    <location>
        <begin position="489"/>
        <end position="506"/>
    </location>
</feature>
<evidence type="ECO:0000256" key="1">
    <source>
        <dbReference type="SAM" id="MobiDB-lite"/>
    </source>
</evidence>
<dbReference type="VEuPathDB" id="FungiDB:HMPREF1541_10701"/>
<evidence type="ECO:0000313" key="4">
    <source>
        <dbReference type="Proteomes" id="UP000030752"/>
    </source>
</evidence>
<dbReference type="Pfam" id="PF00226">
    <property type="entry name" value="DnaJ"/>
    <property type="match status" value="1"/>
</dbReference>
<dbReference type="PROSITE" id="PS00636">
    <property type="entry name" value="DNAJ_1"/>
    <property type="match status" value="1"/>
</dbReference>
<protein>
    <recommendedName>
        <fullName evidence="2">J domain-containing protein</fullName>
    </recommendedName>
</protein>
<feature type="compositionally biased region" description="Polar residues" evidence="1">
    <location>
        <begin position="241"/>
        <end position="264"/>
    </location>
</feature>
<feature type="region of interest" description="Disordered" evidence="1">
    <location>
        <begin position="60"/>
        <end position="393"/>
    </location>
</feature>
<dbReference type="InterPro" id="IPR018253">
    <property type="entry name" value="DnaJ_domain_CS"/>
</dbReference>
<feature type="compositionally biased region" description="Basic and acidic residues" evidence="1">
    <location>
        <begin position="152"/>
        <end position="164"/>
    </location>
</feature>
<feature type="domain" description="J" evidence="2">
    <location>
        <begin position="9"/>
        <end position="75"/>
    </location>
</feature>
<evidence type="ECO:0000313" key="3">
    <source>
        <dbReference type="EMBL" id="ETN44151.1"/>
    </source>
</evidence>
<dbReference type="PROSITE" id="PS50076">
    <property type="entry name" value="DNAJ_2"/>
    <property type="match status" value="1"/>
</dbReference>
<feature type="compositionally biased region" description="Pro residues" evidence="1">
    <location>
        <begin position="179"/>
        <end position="192"/>
    </location>
</feature>
<dbReference type="GeneID" id="19978040"/>
<dbReference type="SUPFAM" id="SSF46565">
    <property type="entry name" value="Chaperone J-domain"/>
    <property type="match status" value="1"/>
</dbReference>
<dbReference type="InterPro" id="IPR036869">
    <property type="entry name" value="J_dom_sf"/>
</dbReference>
<dbReference type="OrthoDB" id="10265645at2759"/>
<dbReference type="Gene3D" id="1.10.287.110">
    <property type="entry name" value="DnaJ domain"/>
    <property type="match status" value="1"/>
</dbReference>
<dbReference type="InParanoid" id="W2S613"/>
<dbReference type="PANTHER" id="PTHR24074">
    <property type="entry name" value="CO-CHAPERONE PROTEIN DJLA"/>
    <property type="match status" value="1"/>
</dbReference>
<dbReference type="AlphaFoldDB" id="W2S613"/>
<dbReference type="SMART" id="SM00271">
    <property type="entry name" value="DnaJ"/>
    <property type="match status" value="1"/>
</dbReference>
<dbReference type="CDD" id="cd06257">
    <property type="entry name" value="DnaJ"/>
    <property type="match status" value="1"/>
</dbReference>
<feature type="region of interest" description="Disordered" evidence="1">
    <location>
        <begin position="410"/>
        <end position="444"/>
    </location>
</feature>
<feature type="compositionally biased region" description="Polar residues" evidence="1">
    <location>
        <begin position="423"/>
        <end position="435"/>
    </location>
</feature>
<dbReference type="eggNOG" id="KOG0714">
    <property type="taxonomic scope" value="Eukaryota"/>
</dbReference>